<proteinExistence type="predicted"/>
<name>A0A0F9G9E2_9ZZZZ</name>
<accession>A0A0F9G9E2</accession>
<protein>
    <submittedName>
        <fullName evidence="1">Uncharacterized protein</fullName>
    </submittedName>
</protein>
<comment type="caution">
    <text evidence="1">The sequence shown here is derived from an EMBL/GenBank/DDBJ whole genome shotgun (WGS) entry which is preliminary data.</text>
</comment>
<dbReference type="EMBL" id="LAZR01018664">
    <property type="protein sequence ID" value="KKL95489.1"/>
    <property type="molecule type" value="Genomic_DNA"/>
</dbReference>
<evidence type="ECO:0000313" key="1">
    <source>
        <dbReference type="EMBL" id="KKL95489.1"/>
    </source>
</evidence>
<dbReference type="AlphaFoldDB" id="A0A0F9G9E2"/>
<gene>
    <name evidence="1" type="ORF">LCGC14_1854080</name>
</gene>
<sequence length="67" mass="7979">MTETFPYCLKNKDEVRIKIEQALELAKKYKVDIICFPELSFEKEFIKVVEKINLILIFKPETKKESP</sequence>
<organism evidence="1">
    <name type="scientific">marine sediment metagenome</name>
    <dbReference type="NCBI Taxonomy" id="412755"/>
    <lineage>
        <taxon>unclassified sequences</taxon>
        <taxon>metagenomes</taxon>
        <taxon>ecological metagenomes</taxon>
    </lineage>
</organism>
<reference evidence="1" key="1">
    <citation type="journal article" date="2015" name="Nature">
        <title>Complex archaea that bridge the gap between prokaryotes and eukaryotes.</title>
        <authorList>
            <person name="Spang A."/>
            <person name="Saw J.H."/>
            <person name="Jorgensen S.L."/>
            <person name="Zaremba-Niedzwiedzka K."/>
            <person name="Martijn J."/>
            <person name="Lind A.E."/>
            <person name="van Eijk R."/>
            <person name="Schleper C."/>
            <person name="Guy L."/>
            <person name="Ettema T.J."/>
        </authorList>
    </citation>
    <scope>NUCLEOTIDE SEQUENCE</scope>
</reference>